<dbReference type="EMBL" id="JXTB01000045">
    <property type="protein sequence ID" value="PON71304.1"/>
    <property type="molecule type" value="Genomic_DNA"/>
</dbReference>
<organism evidence="1 2">
    <name type="scientific">Parasponia andersonii</name>
    <name type="common">Sponia andersonii</name>
    <dbReference type="NCBI Taxonomy" id="3476"/>
    <lineage>
        <taxon>Eukaryota</taxon>
        <taxon>Viridiplantae</taxon>
        <taxon>Streptophyta</taxon>
        <taxon>Embryophyta</taxon>
        <taxon>Tracheophyta</taxon>
        <taxon>Spermatophyta</taxon>
        <taxon>Magnoliopsida</taxon>
        <taxon>eudicotyledons</taxon>
        <taxon>Gunneridae</taxon>
        <taxon>Pentapetalae</taxon>
        <taxon>rosids</taxon>
        <taxon>fabids</taxon>
        <taxon>Rosales</taxon>
        <taxon>Cannabaceae</taxon>
        <taxon>Parasponia</taxon>
    </lineage>
</organism>
<sequence>MVLRMTIPRHIQCALATRVAPRALAAWVSARSRLPRELRLTPVVASSRAHSYANVICDPLACGISSVCDCATSLRTLSLCRTWV</sequence>
<name>A0A2P5DDD6_PARAD</name>
<gene>
    <name evidence="1" type="ORF">PanWU01x14_074440</name>
</gene>
<dbReference type="Proteomes" id="UP000237105">
    <property type="component" value="Unassembled WGS sequence"/>
</dbReference>
<accession>A0A2P5DDD6</accession>
<reference evidence="2" key="1">
    <citation type="submission" date="2016-06" db="EMBL/GenBank/DDBJ databases">
        <title>Parallel loss of symbiosis genes in relatives of nitrogen-fixing non-legume Parasponia.</title>
        <authorList>
            <person name="Van Velzen R."/>
            <person name="Holmer R."/>
            <person name="Bu F."/>
            <person name="Rutten L."/>
            <person name="Van Zeijl A."/>
            <person name="Liu W."/>
            <person name="Santuari L."/>
            <person name="Cao Q."/>
            <person name="Sharma T."/>
            <person name="Shen D."/>
            <person name="Roswanjaya Y."/>
            <person name="Wardhani T."/>
            <person name="Kalhor M.S."/>
            <person name="Jansen J."/>
            <person name="Van den Hoogen J."/>
            <person name="Gungor B."/>
            <person name="Hartog M."/>
            <person name="Hontelez J."/>
            <person name="Verver J."/>
            <person name="Yang W.-C."/>
            <person name="Schijlen E."/>
            <person name="Repin R."/>
            <person name="Schilthuizen M."/>
            <person name="Schranz E."/>
            <person name="Heidstra R."/>
            <person name="Miyata K."/>
            <person name="Fedorova E."/>
            <person name="Kohlen W."/>
            <person name="Bisseling T."/>
            <person name="Smit S."/>
            <person name="Geurts R."/>
        </authorList>
    </citation>
    <scope>NUCLEOTIDE SEQUENCE [LARGE SCALE GENOMIC DNA]</scope>
    <source>
        <strain evidence="2">cv. WU1-14</strain>
    </source>
</reference>
<keyword evidence="2" id="KW-1185">Reference proteome</keyword>
<proteinExistence type="predicted"/>
<evidence type="ECO:0000313" key="2">
    <source>
        <dbReference type="Proteomes" id="UP000237105"/>
    </source>
</evidence>
<evidence type="ECO:0000313" key="1">
    <source>
        <dbReference type="EMBL" id="PON71304.1"/>
    </source>
</evidence>
<comment type="caution">
    <text evidence="1">The sequence shown here is derived from an EMBL/GenBank/DDBJ whole genome shotgun (WGS) entry which is preliminary data.</text>
</comment>
<protein>
    <submittedName>
        <fullName evidence="1">Uncharacterized protein</fullName>
    </submittedName>
</protein>
<dbReference type="AlphaFoldDB" id="A0A2P5DDD6"/>